<dbReference type="PANTHER" id="PTHR24321:SF8">
    <property type="entry name" value="ESTRADIOL 17-BETA-DEHYDROGENASE 8-RELATED"/>
    <property type="match status" value="1"/>
</dbReference>
<evidence type="ECO:0000256" key="1">
    <source>
        <dbReference type="ARBA" id="ARBA00006484"/>
    </source>
</evidence>
<dbReference type="PRINTS" id="PR00081">
    <property type="entry name" value="GDHRDH"/>
</dbReference>
<evidence type="ECO:0000313" key="4">
    <source>
        <dbReference type="Proteomes" id="UP001589619"/>
    </source>
</evidence>
<proteinExistence type="inferred from homology"/>
<dbReference type="SUPFAM" id="SSF51735">
    <property type="entry name" value="NAD(P)-binding Rossmann-fold domains"/>
    <property type="match status" value="1"/>
</dbReference>
<evidence type="ECO:0000313" key="3">
    <source>
        <dbReference type="EMBL" id="MFB9750867.1"/>
    </source>
</evidence>
<dbReference type="EMBL" id="JBHMAG010000004">
    <property type="protein sequence ID" value="MFB9750867.1"/>
    <property type="molecule type" value="Genomic_DNA"/>
</dbReference>
<gene>
    <name evidence="3" type="ORF">ACFFNY_04695</name>
</gene>
<keyword evidence="4" id="KW-1185">Reference proteome</keyword>
<dbReference type="PANTHER" id="PTHR24321">
    <property type="entry name" value="DEHYDROGENASES, SHORT CHAIN"/>
    <property type="match status" value="1"/>
</dbReference>
<dbReference type="PRINTS" id="PR00080">
    <property type="entry name" value="SDRFAMILY"/>
</dbReference>
<protein>
    <submittedName>
        <fullName evidence="3">SDR family NAD(P)-dependent oxidoreductase</fullName>
        <ecNumber evidence="3">1.1.1.-</ecNumber>
    </submittedName>
</protein>
<dbReference type="EC" id="1.1.1.-" evidence="3"/>
<reference evidence="3 4" key="1">
    <citation type="submission" date="2024-09" db="EMBL/GenBank/DDBJ databases">
        <authorList>
            <person name="Sun Q."/>
            <person name="Mori K."/>
        </authorList>
    </citation>
    <scope>NUCLEOTIDE SEQUENCE [LARGE SCALE GENOMIC DNA]</scope>
    <source>
        <strain evidence="3 4">JCM 12520</strain>
    </source>
</reference>
<name>A0ABV5VRG9_9BACL</name>
<dbReference type="InterPro" id="IPR002347">
    <property type="entry name" value="SDR_fam"/>
</dbReference>
<dbReference type="PROSITE" id="PS00061">
    <property type="entry name" value="ADH_SHORT"/>
    <property type="match status" value="1"/>
</dbReference>
<evidence type="ECO:0000256" key="2">
    <source>
        <dbReference type="ARBA" id="ARBA00023002"/>
    </source>
</evidence>
<accession>A0ABV5VRG9</accession>
<comment type="similarity">
    <text evidence="1">Belongs to the short-chain dehydrogenases/reductases (SDR) family.</text>
</comment>
<dbReference type="RefSeq" id="WP_344905255.1">
    <property type="nucleotide sequence ID" value="NZ_BAAAYO010000002.1"/>
</dbReference>
<dbReference type="Gene3D" id="3.40.50.720">
    <property type="entry name" value="NAD(P)-binding Rossmann-like Domain"/>
    <property type="match status" value="1"/>
</dbReference>
<dbReference type="Pfam" id="PF13561">
    <property type="entry name" value="adh_short_C2"/>
    <property type="match status" value="1"/>
</dbReference>
<dbReference type="InterPro" id="IPR036291">
    <property type="entry name" value="NAD(P)-bd_dom_sf"/>
</dbReference>
<organism evidence="3 4">
    <name type="scientific">Paenibacillus hodogayensis</name>
    <dbReference type="NCBI Taxonomy" id="279208"/>
    <lineage>
        <taxon>Bacteria</taxon>
        <taxon>Bacillati</taxon>
        <taxon>Bacillota</taxon>
        <taxon>Bacilli</taxon>
        <taxon>Bacillales</taxon>
        <taxon>Paenibacillaceae</taxon>
        <taxon>Paenibacillus</taxon>
    </lineage>
</organism>
<dbReference type="GO" id="GO:0016491">
    <property type="term" value="F:oxidoreductase activity"/>
    <property type="evidence" value="ECO:0007669"/>
    <property type="project" value="UniProtKB-KW"/>
</dbReference>
<keyword evidence="2 3" id="KW-0560">Oxidoreductase</keyword>
<dbReference type="CDD" id="cd05233">
    <property type="entry name" value="SDR_c"/>
    <property type="match status" value="1"/>
</dbReference>
<comment type="caution">
    <text evidence="3">The sequence shown here is derived from an EMBL/GenBank/DDBJ whole genome shotgun (WGS) entry which is preliminary data.</text>
</comment>
<sequence>MLQEKTILITGALGQLGRSAVPMFLGLGANVMASDVVPIEQAPRVAALKEQYGEDRFRFIQSDAADENQVKALMEETERSFGRLDGLYCNAYKNVWKPILQLSLEEWEETMTGTLTSTFLCCKYALPLMIRSGGGSIVNTSSVLSHIPKSGCASYGAAKAGVNQLTRVIAKDYADSNIRANALLPGDFKSDERLASMSDAQRESIGKETLLGRSGRADEINQVAAFLLSDAASYVTGSLYTVDGGFHL</sequence>
<dbReference type="Proteomes" id="UP001589619">
    <property type="component" value="Unassembled WGS sequence"/>
</dbReference>
<dbReference type="InterPro" id="IPR020904">
    <property type="entry name" value="Sc_DH/Rdtase_CS"/>
</dbReference>